<reference evidence="1" key="1">
    <citation type="submission" date="2012-02" db="EMBL/GenBank/DDBJ databases">
        <title>The complete genome of Solitalea canadensis DSM 3403.</title>
        <authorList>
            <consortium name="US DOE Joint Genome Institute (JGI-PGF)"/>
            <person name="Lucas S."/>
            <person name="Copeland A."/>
            <person name="Lapidus A."/>
            <person name="Glavina del Rio T."/>
            <person name="Dalin E."/>
            <person name="Tice H."/>
            <person name="Bruce D."/>
            <person name="Goodwin L."/>
            <person name="Pitluck S."/>
            <person name="Peters L."/>
            <person name="Ovchinnikova G."/>
            <person name="Lu M."/>
            <person name="Kyrpides N."/>
            <person name="Mavromatis K."/>
            <person name="Ivanova N."/>
            <person name="Brettin T."/>
            <person name="Detter J.C."/>
            <person name="Han C."/>
            <person name="Larimer F."/>
            <person name="Land M."/>
            <person name="Hauser L."/>
            <person name="Markowitz V."/>
            <person name="Cheng J.-F."/>
            <person name="Hugenholtz P."/>
            <person name="Woyke T."/>
            <person name="Wu D."/>
            <person name="Spring S."/>
            <person name="Schroeder M."/>
            <person name="Kopitz M."/>
            <person name="Brambilla E."/>
            <person name="Klenk H.-P."/>
            <person name="Eisen J.A."/>
        </authorList>
    </citation>
    <scope>NUCLEOTIDE SEQUENCE</scope>
    <source>
        <strain evidence="1">DSM 3403</strain>
    </source>
</reference>
<dbReference type="KEGG" id="scn:Solca_4125"/>
<organism evidence="1 2">
    <name type="scientific">Solitalea canadensis (strain ATCC 29591 / DSM 3403 / JCM 21819 / LMG 8368 / NBRC 15130 / NCIMB 12057 / USAM 9D)</name>
    <name type="common">Flexibacter canadensis</name>
    <dbReference type="NCBI Taxonomy" id="929556"/>
    <lineage>
        <taxon>Bacteria</taxon>
        <taxon>Pseudomonadati</taxon>
        <taxon>Bacteroidota</taxon>
        <taxon>Sphingobacteriia</taxon>
        <taxon>Sphingobacteriales</taxon>
        <taxon>Sphingobacteriaceae</taxon>
        <taxon>Solitalea</taxon>
    </lineage>
</organism>
<protein>
    <recommendedName>
        <fullName evidence="3">Transcription elongation factor</fullName>
    </recommendedName>
</protein>
<dbReference type="OrthoDB" id="667380at2"/>
<dbReference type="AlphaFoldDB" id="H8KN36"/>
<name>H8KN36_SOLCM</name>
<proteinExistence type="predicted"/>
<dbReference type="STRING" id="929556.Solca_4125"/>
<dbReference type="HOGENOM" id="CLU_1730189_0_0_10"/>
<keyword evidence="2" id="KW-1185">Reference proteome</keyword>
<dbReference type="Proteomes" id="UP000007590">
    <property type="component" value="Chromosome"/>
</dbReference>
<evidence type="ECO:0000313" key="1">
    <source>
        <dbReference type="EMBL" id="AFD09115.1"/>
    </source>
</evidence>
<dbReference type="EMBL" id="CP003349">
    <property type="protein sequence ID" value="AFD09115.1"/>
    <property type="molecule type" value="Genomic_DNA"/>
</dbReference>
<evidence type="ECO:0000313" key="2">
    <source>
        <dbReference type="Proteomes" id="UP000007590"/>
    </source>
</evidence>
<evidence type="ECO:0008006" key="3">
    <source>
        <dbReference type="Google" id="ProtNLM"/>
    </source>
</evidence>
<accession>H8KN36</accession>
<dbReference type="RefSeq" id="WP_014682337.1">
    <property type="nucleotide sequence ID" value="NC_017770.1"/>
</dbReference>
<gene>
    <name evidence="1" type="ordered locus">Solca_4125</name>
</gene>
<sequence>MSISLDFKQEIITLFIDKKEAILSEVSEDQEDKIIGAESEEDNPDTYESTAEQVLDEADLESKPIGFLTEEINSLKSINLEVAVNEVSFGALVHTNYAYFLIGAAQEPFMHNGSKFIGLSTEAPLFQKMEGLKAKAEFHFGTIEYIIFDII</sequence>